<comment type="caution">
    <text evidence="6">The sequence shown here is derived from an EMBL/GenBank/DDBJ whole genome shotgun (WGS) entry which is preliminary data.</text>
</comment>
<keyword evidence="4 5" id="KW-0472">Membrane</keyword>
<evidence type="ECO:0000256" key="4">
    <source>
        <dbReference type="ARBA" id="ARBA00023136"/>
    </source>
</evidence>
<dbReference type="Proteomes" id="UP000012227">
    <property type="component" value="Unassembled WGS sequence"/>
</dbReference>
<dbReference type="InterPro" id="IPR037185">
    <property type="entry name" value="EmrE-like"/>
</dbReference>
<comment type="similarity">
    <text evidence="5">Belongs to the UPF0060 family.</text>
</comment>
<keyword evidence="1 5" id="KW-1003">Cell membrane</keyword>
<dbReference type="NCBIfam" id="NF002586">
    <property type="entry name" value="PRK02237.1"/>
    <property type="match status" value="1"/>
</dbReference>
<reference evidence="6 7" key="1">
    <citation type="submission" date="2013-03" db="EMBL/GenBank/DDBJ databases">
        <authorList>
            <person name="Harkins D.M."/>
            <person name="Durkin A.S."/>
            <person name="Brinkac L.M."/>
            <person name="Haft D.H."/>
            <person name="Selengut J.D."/>
            <person name="Sanka R."/>
            <person name="DePew J."/>
            <person name="Purushe J."/>
            <person name="Galloway R.L."/>
            <person name="Vinetz J.M."/>
            <person name="Sutton G.G."/>
            <person name="Nierman W.C."/>
            <person name="Fouts D.E."/>
        </authorList>
    </citation>
    <scope>NUCLEOTIDE SEQUENCE [LARGE SCALE GENOMIC DNA]</scope>
    <source>
        <strain evidence="6 7">Waz Holland</strain>
    </source>
</reference>
<keyword evidence="3 5" id="KW-1133">Transmembrane helix</keyword>
<evidence type="ECO:0000256" key="5">
    <source>
        <dbReference type="HAMAP-Rule" id="MF_00010"/>
    </source>
</evidence>
<feature type="transmembrane region" description="Helical" evidence="5">
    <location>
        <begin position="44"/>
        <end position="60"/>
    </location>
</feature>
<protein>
    <submittedName>
        <fullName evidence="6">Integral membrane protein, PF02694 family</fullName>
    </submittedName>
</protein>
<evidence type="ECO:0000256" key="3">
    <source>
        <dbReference type="ARBA" id="ARBA00022989"/>
    </source>
</evidence>
<comment type="subcellular location">
    <subcellularLocation>
        <location evidence="5">Cell membrane</location>
        <topology evidence="5">Multi-pass membrane protein</topology>
    </subcellularLocation>
</comment>
<sequence>MLKLLNSEIFLIYLKPTLIFILAGLCEIGGGYLVWLWIRENKSVGIGILGFIILGFYGVVATWQPANFARTYATYGGIFIVMSIAWAWKFDNFIPNKYDLIGSAIALIGVMIIFFAPK</sequence>
<dbReference type="PANTHER" id="PTHR36116">
    <property type="entry name" value="UPF0060 MEMBRANE PROTEIN YNFA"/>
    <property type="match status" value="1"/>
</dbReference>
<keyword evidence="2 5" id="KW-0812">Transmembrane</keyword>
<accession>N1W0Q3</accession>
<name>N1W0Q3_9LEPT</name>
<dbReference type="RefSeq" id="WP_002987667.1">
    <property type="nucleotide sequence ID" value="NZ_AOGY02000066.1"/>
</dbReference>
<proteinExistence type="inferred from homology"/>
<dbReference type="SUPFAM" id="SSF103481">
    <property type="entry name" value="Multidrug resistance efflux transporter EmrE"/>
    <property type="match status" value="1"/>
</dbReference>
<evidence type="ECO:0000313" key="6">
    <source>
        <dbReference type="EMBL" id="EMY68618.1"/>
    </source>
</evidence>
<dbReference type="PANTHER" id="PTHR36116:SF1">
    <property type="entry name" value="UPF0060 MEMBRANE PROTEIN YNFA"/>
    <property type="match status" value="1"/>
</dbReference>
<evidence type="ECO:0000313" key="7">
    <source>
        <dbReference type="Proteomes" id="UP000012227"/>
    </source>
</evidence>
<dbReference type="AlphaFoldDB" id="N1W0Q3"/>
<dbReference type="HAMAP" id="MF_00010">
    <property type="entry name" value="UPF0060"/>
    <property type="match status" value="1"/>
</dbReference>
<dbReference type="InterPro" id="IPR003844">
    <property type="entry name" value="UPF0060"/>
</dbReference>
<feature type="transmembrane region" description="Helical" evidence="5">
    <location>
        <begin position="12"/>
        <end position="38"/>
    </location>
</feature>
<dbReference type="GO" id="GO:0005886">
    <property type="term" value="C:plasma membrane"/>
    <property type="evidence" value="ECO:0007669"/>
    <property type="project" value="UniProtKB-SubCell"/>
</dbReference>
<gene>
    <name evidence="6" type="ORF">LEP1GSC199_1586</name>
</gene>
<feature type="transmembrane region" description="Helical" evidence="5">
    <location>
        <begin position="72"/>
        <end position="88"/>
    </location>
</feature>
<evidence type="ECO:0000256" key="2">
    <source>
        <dbReference type="ARBA" id="ARBA00022692"/>
    </source>
</evidence>
<dbReference type="Pfam" id="PF02694">
    <property type="entry name" value="UPF0060"/>
    <property type="match status" value="1"/>
</dbReference>
<dbReference type="EMBL" id="AOGY02000066">
    <property type="protein sequence ID" value="EMY68618.1"/>
    <property type="molecule type" value="Genomic_DNA"/>
</dbReference>
<evidence type="ECO:0000256" key="1">
    <source>
        <dbReference type="ARBA" id="ARBA00022475"/>
    </source>
</evidence>
<organism evidence="6 7">
    <name type="scientific">Leptospira vanthielii serovar Holland str. Waz Holland = ATCC 700522</name>
    <dbReference type="NCBI Taxonomy" id="1218591"/>
    <lineage>
        <taxon>Bacteria</taxon>
        <taxon>Pseudomonadati</taxon>
        <taxon>Spirochaetota</taxon>
        <taxon>Spirochaetia</taxon>
        <taxon>Leptospirales</taxon>
        <taxon>Leptospiraceae</taxon>
        <taxon>Leptospira</taxon>
    </lineage>
</organism>
<dbReference type="STRING" id="1218591.LEP1GSC199_1586"/>
<feature type="transmembrane region" description="Helical" evidence="5">
    <location>
        <begin position="100"/>
        <end position="117"/>
    </location>
</feature>